<evidence type="ECO:0000256" key="9">
    <source>
        <dbReference type="ARBA" id="ARBA00023303"/>
    </source>
</evidence>
<evidence type="ECO:0000256" key="3">
    <source>
        <dbReference type="ARBA" id="ARBA00022692"/>
    </source>
</evidence>
<dbReference type="PANTHER" id="PTHR18966">
    <property type="entry name" value="IONOTROPIC GLUTAMATE RECEPTOR"/>
    <property type="match status" value="1"/>
</dbReference>
<evidence type="ECO:0000256" key="2">
    <source>
        <dbReference type="ARBA" id="ARBA00022448"/>
    </source>
</evidence>
<keyword evidence="14" id="KW-1185">Reference proteome</keyword>
<dbReference type="GO" id="GO:0015276">
    <property type="term" value="F:ligand-gated monoatomic ion channel activity"/>
    <property type="evidence" value="ECO:0007669"/>
    <property type="project" value="InterPro"/>
</dbReference>
<dbReference type="SMART" id="SM00062">
    <property type="entry name" value="PBPb"/>
    <property type="match status" value="1"/>
</dbReference>
<dbReference type="SMART" id="SM00079">
    <property type="entry name" value="PBPe"/>
    <property type="match status" value="1"/>
</dbReference>
<keyword evidence="8" id="KW-0325">Glycoprotein</keyword>
<dbReference type="AlphaFoldDB" id="A0A1M6L4X6"/>
<name>A0A1M6L4X6_9FLAO</name>
<accession>A0A1M6L4X6</accession>
<keyword evidence="5" id="KW-0406">Ion transport</keyword>
<evidence type="ECO:0000256" key="7">
    <source>
        <dbReference type="ARBA" id="ARBA00023170"/>
    </source>
</evidence>
<comment type="subcellular location">
    <subcellularLocation>
        <location evidence="1">Membrane</location>
        <topology evidence="1">Multi-pass membrane protein</topology>
    </subcellularLocation>
</comment>
<dbReference type="STRING" id="797419.SAMN05216556_12139"/>
<keyword evidence="3 10" id="KW-0812">Transmembrane</keyword>
<dbReference type="SUPFAM" id="SSF81324">
    <property type="entry name" value="Voltage-gated potassium channels"/>
    <property type="match status" value="1"/>
</dbReference>
<feature type="transmembrane region" description="Helical" evidence="10">
    <location>
        <begin position="200"/>
        <end position="224"/>
    </location>
</feature>
<dbReference type="Gene3D" id="3.40.190.10">
    <property type="entry name" value="Periplasmic binding protein-like II"/>
    <property type="match status" value="3"/>
</dbReference>
<evidence type="ECO:0000256" key="8">
    <source>
        <dbReference type="ARBA" id="ARBA00023180"/>
    </source>
</evidence>
<evidence type="ECO:0000259" key="12">
    <source>
        <dbReference type="SMART" id="SM00079"/>
    </source>
</evidence>
<dbReference type="InterPro" id="IPR001638">
    <property type="entry name" value="Solute-binding_3/MltF_N"/>
</dbReference>
<feature type="transmembrane region" description="Helical" evidence="10">
    <location>
        <begin position="134"/>
        <end position="155"/>
    </location>
</feature>
<dbReference type="InterPro" id="IPR001320">
    <property type="entry name" value="Iontro_rcpt_C"/>
</dbReference>
<keyword evidence="7" id="KW-0675">Receptor</keyword>
<keyword evidence="4 10" id="KW-1133">Transmembrane helix</keyword>
<organism evidence="13 14">
    <name type="scientific">Aequorivita viscosa</name>
    <dbReference type="NCBI Taxonomy" id="797419"/>
    <lineage>
        <taxon>Bacteria</taxon>
        <taxon>Pseudomonadati</taxon>
        <taxon>Bacteroidota</taxon>
        <taxon>Flavobacteriia</taxon>
        <taxon>Flavobacteriales</taxon>
        <taxon>Flavobacteriaceae</taxon>
        <taxon>Aequorivita</taxon>
    </lineage>
</organism>
<evidence type="ECO:0000313" key="14">
    <source>
        <dbReference type="Proteomes" id="UP000184172"/>
    </source>
</evidence>
<feature type="domain" description="Ionotropic glutamate receptor C-terminal" evidence="12">
    <location>
        <begin position="26"/>
        <end position="353"/>
    </location>
</feature>
<proteinExistence type="predicted"/>
<dbReference type="SUPFAM" id="SSF53850">
    <property type="entry name" value="Periplasmic binding protein-like II"/>
    <property type="match status" value="1"/>
</dbReference>
<feature type="domain" description="Solute-binding protein family 3/N-terminal" evidence="11">
    <location>
        <begin position="26"/>
        <end position="354"/>
    </location>
</feature>
<evidence type="ECO:0000256" key="1">
    <source>
        <dbReference type="ARBA" id="ARBA00004141"/>
    </source>
</evidence>
<dbReference type="GO" id="GO:0016020">
    <property type="term" value="C:membrane"/>
    <property type="evidence" value="ECO:0007669"/>
    <property type="project" value="UniProtKB-SubCell"/>
</dbReference>
<sequence>MKKYFWFFFFTILINSMVFGQDVRVKLKVGYAGSEPFVFHDEKEEGIVIDIWKEIAFGLNKNYELIEFTSVESGIKAIDKHELDILIGPITINSSRAALVNFSQPYYNTELAILAPVLETSFWSVIKPFLSTTFLYAVMGLLIILSIVGFLFWIIEGRKYPEDYGEGFIKGIGSGVWLAVVTMTTVGYGDYAPRTPMGRFVIGSWMVISLILATSFVAGIATTFSQTSSEDKTITSLNHLQNKKVAVPNYKKIIDKIRNSEGIPVPVNDVSEAYEKLMDKKVDAVIYDEIPLQYIFETDKKDDYVLSKKRIEPQYYGFLFPLESDLKRQVDLQIIRLQENQEIRDIVEDWINRN</sequence>
<keyword evidence="2" id="KW-0813">Transport</keyword>
<dbReference type="Pfam" id="PF00497">
    <property type="entry name" value="SBP_bac_3"/>
    <property type="match status" value="1"/>
</dbReference>
<feature type="transmembrane region" description="Helical" evidence="10">
    <location>
        <begin position="167"/>
        <end position="188"/>
    </location>
</feature>
<dbReference type="InterPro" id="IPR015683">
    <property type="entry name" value="Ionotropic_Glu_rcpt"/>
</dbReference>
<evidence type="ECO:0000256" key="4">
    <source>
        <dbReference type="ARBA" id="ARBA00022989"/>
    </source>
</evidence>
<protein>
    <submittedName>
        <fullName evidence="13">Amino acid ABC transporter substrate-binding protein, PAAT family</fullName>
    </submittedName>
</protein>
<dbReference type="Pfam" id="PF00060">
    <property type="entry name" value="Lig_chan"/>
    <property type="match status" value="1"/>
</dbReference>
<dbReference type="EMBL" id="FQYV01000022">
    <property type="protein sequence ID" value="SHJ66260.1"/>
    <property type="molecule type" value="Genomic_DNA"/>
</dbReference>
<keyword evidence="6 10" id="KW-0472">Membrane</keyword>
<evidence type="ECO:0000256" key="5">
    <source>
        <dbReference type="ARBA" id="ARBA00023065"/>
    </source>
</evidence>
<evidence type="ECO:0000256" key="10">
    <source>
        <dbReference type="SAM" id="Phobius"/>
    </source>
</evidence>
<evidence type="ECO:0000313" key="13">
    <source>
        <dbReference type="EMBL" id="SHJ66260.1"/>
    </source>
</evidence>
<dbReference type="RefSeq" id="WP_073220116.1">
    <property type="nucleotide sequence ID" value="NZ_FNNS01000021.1"/>
</dbReference>
<dbReference type="Proteomes" id="UP000184172">
    <property type="component" value="Unassembled WGS sequence"/>
</dbReference>
<reference evidence="14" key="1">
    <citation type="submission" date="2016-11" db="EMBL/GenBank/DDBJ databases">
        <authorList>
            <person name="Varghese N."/>
            <person name="Submissions S."/>
        </authorList>
    </citation>
    <scope>NUCLEOTIDE SEQUENCE [LARGE SCALE GENOMIC DNA]</scope>
    <source>
        <strain evidence="14">DSM 26349</strain>
    </source>
</reference>
<gene>
    <name evidence="13" type="ORF">SAMN04487908_12228</name>
</gene>
<dbReference type="Gene3D" id="1.10.287.70">
    <property type="match status" value="1"/>
</dbReference>
<evidence type="ECO:0000256" key="6">
    <source>
        <dbReference type="ARBA" id="ARBA00023136"/>
    </source>
</evidence>
<evidence type="ECO:0000259" key="11">
    <source>
        <dbReference type="SMART" id="SM00062"/>
    </source>
</evidence>
<keyword evidence="9" id="KW-0407">Ion channel</keyword>